<name>A0ABV7ET25_9GAMM</name>
<dbReference type="InterPro" id="IPR008869">
    <property type="entry name" value="MlaC/ttg2D"/>
</dbReference>
<dbReference type="InterPro" id="IPR017842">
    <property type="entry name" value="Hopanoid_biosyn-assoc_HpnM"/>
</dbReference>
<evidence type="ECO:0000313" key="1">
    <source>
        <dbReference type="EMBL" id="MFC3105937.1"/>
    </source>
</evidence>
<dbReference type="Gene3D" id="3.10.450.710">
    <property type="entry name" value="Tgt2/MlaC"/>
    <property type="match status" value="1"/>
</dbReference>
<keyword evidence="2" id="KW-1185">Reference proteome</keyword>
<dbReference type="NCBIfam" id="TIGR03481">
    <property type="entry name" value="HpnM"/>
    <property type="match status" value="1"/>
</dbReference>
<dbReference type="PROSITE" id="PS51257">
    <property type="entry name" value="PROKAR_LIPOPROTEIN"/>
    <property type="match status" value="1"/>
</dbReference>
<proteinExistence type="predicted"/>
<gene>
    <name evidence="1" type="ORF">ACFOSU_18875</name>
</gene>
<dbReference type="PANTHER" id="PTHR36573">
    <property type="entry name" value="INTERMEMBRANE PHOSPHOLIPID TRANSPORT SYSTEM BINDING PROTEIN MLAC"/>
    <property type="match status" value="1"/>
</dbReference>
<dbReference type="Pfam" id="PF05494">
    <property type="entry name" value="MlaC"/>
    <property type="match status" value="1"/>
</dbReference>
<sequence length="213" mass="23187">MKLFGNAARQTMVCVVATLVIFACIGVWTAAAAEPARAVIDRLDSQLLTTMQGADDLGFDGRYRKLAPIIDDTFDLPRIAKLALGGEWKTLDAAQQKAYVAKFRKDTIATYASRFDGYDGQKFEVTGASDAAGGRRQVKTDIVEKNGKRTPISYVLANEGGQWRIINVVAGGVSDLALKRGQYTSAIRSKGADGFLEQFDKQLAKYPTLPDEN</sequence>
<accession>A0ABV7ET25</accession>
<comment type="caution">
    <text evidence="1">The sequence shown here is derived from an EMBL/GenBank/DDBJ whole genome shotgun (WGS) entry which is preliminary data.</text>
</comment>
<reference evidence="2" key="1">
    <citation type="journal article" date="2019" name="Int. J. Syst. Evol. Microbiol.">
        <title>The Global Catalogue of Microorganisms (GCM) 10K type strain sequencing project: providing services to taxonomists for standard genome sequencing and annotation.</title>
        <authorList>
            <consortium name="The Broad Institute Genomics Platform"/>
            <consortium name="The Broad Institute Genome Sequencing Center for Infectious Disease"/>
            <person name="Wu L."/>
            <person name="Ma J."/>
        </authorList>
    </citation>
    <scope>NUCLEOTIDE SEQUENCE [LARGE SCALE GENOMIC DNA]</scope>
    <source>
        <strain evidence="2">KCTC 52640</strain>
    </source>
</reference>
<protein>
    <submittedName>
        <fullName evidence="1">ABC transporter substrate-binding protein</fullName>
    </submittedName>
</protein>
<organism evidence="1 2">
    <name type="scientific">Salinisphaera aquimarina</name>
    <dbReference type="NCBI Taxonomy" id="2094031"/>
    <lineage>
        <taxon>Bacteria</taxon>
        <taxon>Pseudomonadati</taxon>
        <taxon>Pseudomonadota</taxon>
        <taxon>Gammaproteobacteria</taxon>
        <taxon>Salinisphaerales</taxon>
        <taxon>Salinisphaeraceae</taxon>
        <taxon>Salinisphaera</taxon>
    </lineage>
</organism>
<dbReference type="InterPro" id="IPR042245">
    <property type="entry name" value="Tgt2/MlaC_sf"/>
</dbReference>
<dbReference type="EMBL" id="JBHRSS010000009">
    <property type="protein sequence ID" value="MFC3105937.1"/>
    <property type="molecule type" value="Genomic_DNA"/>
</dbReference>
<dbReference type="PANTHER" id="PTHR36573:SF1">
    <property type="entry name" value="INTERMEMBRANE PHOSPHOLIPID TRANSPORT SYSTEM BINDING PROTEIN MLAC"/>
    <property type="match status" value="1"/>
</dbReference>
<dbReference type="RefSeq" id="WP_380691491.1">
    <property type="nucleotide sequence ID" value="NZ_JBHRSS010000009.1"/>
</dbReference>
<dbReference type="PIRSF" id="PIRSF004649">
    <property type="entry name" value="MlaC"/>
    <property type="match status" value="1"/>
</dbReference>
<evidence type="ECO:0000313" key="2">
    <source>
        <dbReference type="Proteomes" id="UP001595462"/>
    </source>
</evidence>
<dbReference type="Proteomes" id="UP001595462">
    <property type="component" value="Unassembled WGS sequence"/>
</dbReference>